<gene>
    <name evidence="1" type="ORF">DEO72_LG10g1217</name>
</gene>
<sequence>MHAEAEIKSSICCYVCAVHLRRIEQPCIDVDLYGKLLDKMTWYMTAVKVTWSSKLGALTVKTNHCTWATCTSQYVWKDVT</sequence>
<name>A0A4D6NB42_VIGUN</name>
<proteinExistence type="predicted"/>
<dbReference type="EMBL" id="CP039354">
    <property type="protein sequence ID" value="QCE09994.1"/>
    <property type="molecule type" value="Genomic_DNA"/>
</dbReference>
<keyword evidence="2" id="KW-1185">Reference proteome</keyword>
<accession>A0A4D6NB42</accession>
<protein>
    <submittedName>
        <fullName evidence="1">Uncharacterized protein</fullName>
    </submittedName>
</protein>
<dbReference type="AlphaFoldDB" id="A0A4D6NB42"/>
<reference evidence="1 2" key="1">
    <citation type="submission" date="2019-04" db="EMBL/GenBank/DDBJ databases">
        <title>An improved genome assembly and genetic linkage map for asparagus bean, Vigna unguiculata ssp. sesquipedialis.</title>
        <authorList>
            <person name="Xia Q."/>
            <person name="Zhang R."/>
            <person name="Dong Y."/>
        </authorList>
    </citation>
    <scope>NUCLEOTIDE SEQUENCE [LARGE SCALE GENOMIC DNA]</scope>
    <source>
        <tissue evidence="1">Leaf</tissue>
    </source>
</reference>
<organism evidence="1 2">
    <name type="scientific">Vigna unguiculata</name>
    <name type="common">Cowpea</name>
    <dbReference type="NCBI Taxonomy" id="3917"/>
    <lineage>
        <taxon>Eukaryota</taxon>
        <taxon>Viridiplantae</taxon>
        <taxon>Streptophyta</taxon>
        <taxon>Embryophyta</taxon>
        <taxon>Tracheophyta</taxon>
        <taxon>Spermatophyta</taxon>
        <taxon>Magnoliopsida</taxon>
        <taxon>eudicotyledons</taxon>
        <taxon>Gunneridae</taxon>
        <taxon>Pentapetalae</taxon>
        <taxon>rosids</taxon>
        <taxon>fabids</taxon>
        <taxon>Fabales</taxon>
        <taxon>Fabaceae</taxon>
        <taxon>Papilionoideae</taxon>
        <taxon>50 kb inversion clade</taxon>
        <taxon>NPAAA clade</taxon>
        <taxon>indigoferoid/millettioid clade</taxon>
        <taxon>Phaseoleae</taxon>
        <taxon>Vigna</taxon>
    </lineage>
</organism>
<dbReference type="Proteomes" id="UP000501690">
    <property type="component" value="Linkage Group LG10"/>
</dbReference>
<evidence type="ECO:0000313" key="1">
    <source>
        <dbReference type="EMBL" id="QCE09994.1"/>
    </source>
</evidence>
<evidence type="ECO:0000313" key="2">
    <source>
        <dbReference type="Proteomes" id="UP000501690"/>
    </source>
</evidence>